<dbReference type="Proteomes" id="UP000054217">
    <property type="component" value="Unassembled WGS sequence"/>
</dbReference>
<dbReference type="InParanoid" id="A0A0C3P7L2"/>
<dbReference type="PANTHER" id="PTHR11527">
    <property type="entry name" value="HEAT-SHOCK PROTEIN 20 FAMILY MEMBER"/>
    <property type="match status" value="1"/>
</dbReference>
<dbReference type="InterPro" id="IPR008978">
    <property type="entry name" value="HSP20-like_chaperone"/>
</dbReference>
<evidence type="ECO:0000256" key="3">
    <source>
        <dbReference type="RuleBase" id="RU003616"/>
    </source>
</evidence>
<sequence length="153" mass="17448">MSSIMRFYYDPFAEVDRLFDDAFAARFTPSSAVTQKSNNDRQTAFRPRVDLHENQETNTVTATVELPGLKSDDVSIEVHQNRLTVSGEFKTESREESGYVVRERRQGKFARTLQLPSGVKHEDVKARMEDGLLTVTFPKLTPEQQPHRISISS</sequence>
<dbReference type="SUPFAM" id="SSF49764">
    <property type="entry name" value="HSP20-like chaperones"/>
    <property type="match status" value="1"/>
</dbReference>
<evidence type="ECO:0000256" key="2">
    <source>
        <dbReference type="PROSITE-ProRule" id="PRU00285"/>
    </source>
</evidence>
<evidence type="ECO:0000313" key="7">
    <source>
        <dbReference type="Proteomes" id="UP000054217"/>
    </source>
</evidence>
<reference evidence="7" key="2">
    <citation type="submission" date="2015-01" db="EMBL/GenBank/DDBJ databases">
        <title>Evolutionary Origins and Diversification of the Mycorrhizal Mutualists.</title>
        <authorList>
            <consortium name="DOE Joint Genome Institute"/>
            <consortium name="Mycorrhizal Genomics Consortium"/>
            <person name="Kohler A."/>
            <person name="Kuo A."/>
            <person name="Nagy L.G."/>
            <person name="Floudas D."/>
            <person name="Copeland A."/>
            <person name="Barry K.W."/>
            <person name="Cichocki N."/>
            <person name="Veneault-Fourrey C."/>
            <person name="LaButti K."/>
            <person name="Lindquist E.A."/>
            <person name="Lipzen A."/>
            <person name="Lundell T."/>
            <person name="Morin E."/>
            <person name="Murat C."/>
            <person name="Riley R."/>
            <person name="Ohm R."/>
            <person name="Sun H."/>
            <person name="Tunlid A."/>
            <person name="Henrissat B."/>
            <person name="Grigoriev I.V."/>
            <person name="Hibbett D.S."/>
            <person name="Martin F."/>
        </authorList>
    </citation>
    <scope>NUCLEOTIDE SEQUENCE [LARGE SCALE GENOMIC DNA]</scope>
    <source>
        <strain evidence="7">Marx 270</strain>
    </source>
</reference>
<evidence type="ECO:0000313" key="6">
    <source>
        <dbReference type="EMBL" id="KIO03419.1"/>
    </source>
</evidence>
<keyword evidence="1" id="KW-0346">Stress response</keyword>
<reference evidence="6 7" key="1">
    <citation type="submission" date="2014-04" db="EMBL/GenBank/DDBJ databases">
        <authorList>
            <consortium name="DOE Joint Genome Institute"/>
            <person name="Kuo A."/>
            <person name="Kohler A."/>
            <person name="Costa M.D."/>
            <person name="Nagy L.G."/>
            <person name="Floudas D."/>
            <person name="Copeland A."/>
            <person name="Barry K.W."/>
            <person name="Cichocki N."/>
            <person name="Veneault-Fourrey C."/>
            <person name="LaButti K."/>
            <person name="Lindquist E.A."/>
            <person name="Lipzen A."/>
            <person name="Lundell T."/>
            <person name="Morin E."/>
            <person name="Murat C."/>
            <person name="Sun H."/>
            <person name="Tunlid A."/>
            <person name="Henrissat B."/>
            <person name="Grigoriev I.V."/>
            <person name="Hibbett D.S."/>
            <person name="Martin F."/>
            <person name="Nordberg H.P."/>
            <person name="Cantor M.N."/>
            <person name="Hua S.X."/>
        </authorList>
    </citation>
    <scope>NUCLEOTIDE SEQUENCE [LARGE SCALE GENOMIC DNA]</scope>
    <source>
        <strain evidence="6 7">Marx 270</strain>
    </source>
</reference>
<evidence type="ECO:0000259" key="5">
    <source>
        <dbReference type="PROSITE" id="PS51203"/>
    </source>
</evidence>
<evidence type="ECO:0000259" key="4">
    <source>
        <dbReference type="PROSITE" id="PS01031"/>
    </source>
</evidence>
<dbReference type="Gene3D" id="2.60.40.790">
    <property type="match status" value="1"/>
</dbReference>
<dbReference type="HOGENOM" id="CLU_046737_12_0_1"/>
<accession>A0A0C3P7L2</accession>
<evidence type="ECO:0000256" key="1">
    <source>
        <dbReference type="ARBA" id="ARBA00023016"/>
    </source>
</evidence>
<protein>
    <submittedName>
        <fullName evidence="6">Uncharacterized protein</fullName>
    </submittedName>
</protein>
<comment type="similarity">
    <text evidence="2 3">Belongs to the small heat shock protein (HSP20) family.</text>
</comment>
<feature type="domain" description="CS" evidence="5">
    <location>
        <begin position="44"/>
        <end position="153"/>
    </location>
</feature>
<dbReference type="InterPro" id="IPR031107">
    <property type="entry name" value="Small_HSP"/>
</dbReference>
<dbReference type="Pfam" id="PF00011">
    <property type="entry name" value="HSP20"/>
    <property type="match status" value="1"/>
</dbReference>
<keyword evidence="7" id="KW-1185">Reference proteome</keyword>
<dbReference type="InterPro" id="IPR002068">
    <property type="entry name" value="A-crystallin/Hsp20_dom"/>
</dbReference>
<dbReference type="OrthoDB" id="1431247at2759"/>
<dbReference type="InterPro" id="IPR007052">
    <property type="entry name" value="CS_dom"/>
</dbReference>
<name>A0A0C3P7L2_PISTI</name>
<dbReference type="CDD" id="cd06464">
    <property type="entry name" value="ACD_sHsps-like"/>
    <property type="match status" value="1"/>
</dbReference>
<dbReference type="PROSITE" id="PS01031">
    <property type="entry name" value="SHSP"/>
    <property type="match status" value="1"/>
</dbReference>
<organism evidence="6 7">
    <name type="scientific">Pisolithus tinctorius Marx 270</name>
    <dbReference type="NCBI Taxonomy" id="870435"/>
    <lineage>
        <taxon>Eukaryota</taxon>
        <taxon>Fungi</taxon>
        <taxon>Dikarya</taxon>
        <taxon>Basidiomycota</taxon>
        <taxon>Agaricomycotina</taxon>
        <taxon>Agaricomycetes</taxon>
        <taxon>Agaricomycetidae</taxon>
        <taxon>Boletales</taxon>
        <taxon>Sclerodermatineae</taxon>
        <taxon>Pisolithaceae</taxon>
        <taxon>Pisolithus</taxon>
    </lineage>
</organism>
<dbReference type="PROSITE" id="PS51203">
    <property type="entry name" value="CS"/>
    <property type="match status" value="1"/>
</dbReference>
<dbReference type="AlphaFoldDB" id="A0A0C3P7L2"/>
<dbReference type="FunCoup" id="A0A0C3P7L2">
    <property type="interactions" value="175"/>
</dbReference>
<dbReference type="STRING" id="870435.A0A0C3P7L2"/>
<dbReference type="EMBL" id="KN831976">
    <property type="protein sequence ID" value="KIO03419.1"/>
    <property type="molecule type" value="Genomic_DNA"/>
</dbReference>
<proteinExistence type="inferred from homology"/>
<feature type="domain" description="SHSP" evidence="4">
    <location>
        <begin position="40"/>
        <end position="153"/>
    </location>
</feature>
<gene>
    <name evidence="6" type="ORF">M404DRAFT_1001333</name>
</gene>